<name>A0A366HR36_9BACT</name>
<sequence>MANSITGQFDAALQISVQRINGLLATMHQNRWEREQNPNSKLATFPHTDKIRLGPLPFHIDPALLQIAVWFQNRGEGNAENAPNPNDSGLSSFLNGLPPETAAGLMEHFVNWHSAATSATEAAGSMARGLAEVQISAPSISLANGDMNKVTVHVFIRARYLADSPSPLLPERIHGEVRIGYEMKREGNSLKVVPSEDDSKISFISATSIAHVVTAAITKEIILLVRERFRPNFVDVTSDFGFSAAFKALGSGSSQVLAMPVSLTPDGVPAGNVDSLNSAWLGNQDFALAVSKEFVGGKFEPALAPLRGFSVRFTVNVDVLIFGFSVAEFTLRILDARLEWSAGLVTLRIDAKLLASVAFGAIRDSYDIVVTQKMRFQLASGMVTLTAVDGDLHVTGAPTEFGIHDEAWKAARDARNRSLPAVQQMVPKLFQDGESPGIGKGALRRIGVALRRFDTNLAVAYKILEVNSSGIIVRGAISGGKRMAPIADIGSADGGDSYTALHSWIPGGRIEKLQWGMWEKVPFQKALATSGLLWTLPWEGMPKFSGEETEHFMFPHAWTLPRSTTVCLTIYGSRRDLRGVVEDDVWGADNTRGACAPVELPPIFIDAHWKEFKIPNIWPDFTGEAILEDLIFAHIDASVPDWPGGELTTNHLVHFMDWSAEQPMQVIHEALGMMKKKQFSLSLMVVVPQGSLKVSRYEMEEKLGLAGPHEKIGQKKGQSPVHIQVVEDLNRGWSEVFHASGTPATYFVNAHRQRVWDMDGPVDPGELAAVLDKQIVPAPAARNRLPALVTRPGNSLPPINFVDDQGNAMRLRDFSKKELKLCFWNASSRPCIRELQRLEEMQKADGDLVVVGLCGDEDAKVISRIREQYQLSMILAQDPERTNARKLKVRCWPTTLSIGHENILHSIQYGYPMKGGLGKE</sequence>
<dbReference type="InterPro" id="IPR036249">
    <property type="entry name" value="Thioredoxin-like_sf"/>
</dbReference>
<dbReference type="AlphaFoldDB" id="A0A366HR36"/>
<evidence type="ECO:0000313" key="3">
    <source>
        <dbReference type="Proteomes" id="UP000253426"/>
    </source>
</evidence>
<protein>
    <submittedName>
        <fullName evidence="2">AhpC/TSA family protein</fullName>
    </submittedName>
</protein>
<evidence type="ECO:0000259" key="1">
    <source>
        <dbReference type="Pfam" id="PF00578"/>
    </source>
</evidence>
<dbReference type="RefSeq" id="WP_113958396.1">
    <property type="nucleotide sequence ID" value="NZ_QNRR01000003.1"/>
</dbReference>
<organism evidence="2 3">
    <name type="scientific">Roseimicrobium gellanilyticum</name>
    <dbReference type="NCBI Taxonomy" id="748857"/>
    <lineage>
        <taxon>Bacteria</taxon>
        <taxon>Pseudomonadati</taxon>
        <taxon>Verrucomicrobiota</taxon>
        <taxon>Verrucomicrobiia</taxon>
        <taxon>Verrucomicrobiales</taxon>
        <taxon>Verrucomicrobiaceae</taxon>
        <taxon>Roseimicrobium</taxon>
    </lineage>
</organism>
<proteinExistence type="predicted"/>
<dbReference type="Pfam" id="PF00578">
    <property type="entry name" value="AhpC-TSA"/>
    <property type="match status" value="1"/>
</dbReference>
<dbReference type="Proteomes" id="UP000253426">
    <property type="component" value="Unassembled WGS sequence"/>
</dbReference>
<reference evidence="2 3" key="1">
    <citation type="submission" date="2018-06" db="EMBL/GenBank/DDBJ databases">
        <title>Genomic Encyclopedia of Type Strains, Phase IV (KMG-IV): sequencing the most valuable type-strain genomes for metagenomic binning, comparative biology and taxonomic classification.</title>
        <authorList>
            <person name="Goeker M."/>
        </authorList>
    </citation>
    <scope>NUCLEOTIDE SEQUENCE [LARGE SCALE GENOMIC DNA]</scope>
    <source>
        <strain evidence="2 3">DSM 25532</strain>
    </source>
</reference>
<accession>A0A366HR36</accession>
<evidence type="ECO:0000313" key="2">
    <source>
        <dbReference type="EMBL" id="RBP45268.1"/>
    </source>
</evidence>
<dbReference type="EMBL" id="QNRR01000003">
    <property type="protein sequence ID" value="RBP45268.1"/>
    <property type="molecule type" value="Genomic_DNA"/>
</dbReference>
<comment type="caution">
    <text evidence="2">The sequence shown here is derived from an EMBL/GenBank/DDBJ whole genome shotgun (WGS) entry which is preliminary data.</text>
</comment>
<keyword evidence="3" id="KW-1185">Reference proteome</keyword>
<dbReference type="GO" id="GO:0016209">
    <property type="term" value="F:antioxidant activity"/>
    <property type="evidence" value="ECO:0007669"/>
    <property type="project" value="InterPro"/>
</dbReference>
<gene>
    <name evidence="2" type="ORF">DES53_103266</name>
</gene>
<dbReference type="InterPro" id="IPR000866">
    <property type="entry name" value="AhpC/TSA"/>
</dbReference>
<feature type="domain" description="Alkyl hydroperoxide reductase subunit C/ Thiol specific antioxidant" evidence="1">
    <location>
        <begin position="793"/>
        <end position="904"/>
    </location>
</feature>
<dbReference type="OrthoDB" id="184962at2"/>
<dbReference type="SUPFAM" id="SSF52833">
    <property type="entry name" value="Thioredoxin-like"/>
    <property type="match status" value="1"/>
</dbReference>
<dbReference type="GO" id="GO:0016491">
    <property type="term" value="F:oxidoreductase activity"/>
    <property type="evidence" value="ECO:0007669"/>
    <property type="project" value="InterPro"/>
</dbReference>
<dbReference type="Gene3D" id="3.40.30.10">
    <property type="entry name" value="Glutaredoxin"/>
    <property type="match status" value="1"/>
</dbReference>